<proteinExistence type="predicted"/>
<dbReference type="RefSeq" id="WP_253065372.1">
    <property type="nucleotide sequence ID" value="NZ_JAMXWM010000043.1"/>
</dbReference>
<evidence type="ECO:0000259" key="2">
    <source>
        <dbReference type="PROSITE" id="PS50943"/>
    </source>
</evidence>
<evidence type="ECO:0000313" key="4">
    <source>
        <dbReference type="Proteomes" id="UP001597399"/>
    </source>
</evidence>
<dbReference type="EMBL" id="JBHUMQ010000041">
    <property type="protein sequence ID" value="MFD2695293.1"/>
    <property type="molecule type" value="Genomic_DNA"/>
</dbReference>
<dbReference type="PROSITE" id="PS50943">
    <property type="entry name" value="HTH_CROC1"/>
    <property type="match status" value="1"/>
</dbReference>
<dbReference type="SUPFAM" id="SSF47413">
    <property type="entry name" value="lambda repressor-like DNA-binding domains"/>
    <property type="match status" value="1"/>
</dbReference>
<gene>
    <name evidence="3" type="ORF">ACFSUE_16930</name>
</gene>
<evidence type="ECO:0000256" key="1">
    <source>
        <dbReference type="ARBA" id="ARBA00023125"/>
    </source>
</evidence>
<dbReference type="InterPro" id="IPR010982">
    <property type="entry name" value="Lambda_DNA-bd_dom_sf"/>
</dbReference>
<sequence length="127" mass="15019">MENIIGKRLTQLREERGWTKTYTAEKLGIKTMSTYANWEYGIRTPDSEMLTKIADLFDISTDFLLGRTNVRNQNTADKELEELIKDPKFMAAYHDYPGTSEEAKKDLIRFLKFIKERYNDKQVKREN</sequence>
<keyword evidence="4" id="KW-1185">Reference proteome</keyword>
<reference evidence="4" key="1">
    <citation type="journal article" date="2019" name="Int. J. Syst. Evol. Microbiol.">
        <title>The Global Catalogue of Microorganisms (GCM) 10K type strain sequencing project: providing services to taxonomists for standard genome sequencing and annotation.</title>
        <authorList>
            <consortium name="The Broad Institute Genomics Platform"/>
            <consortium name="The Broad Institute Genome Sequencing Center for Infectious Disease"/>
            <person name="Wu L."/>
            <person name="Ma J."/>
        </authorList>
    </citation>
    <scope>NUCLEOTIDE SEQUENCE [LARGE SCALE GENOMIC DNA]</scope>
    <source>
        <strain evidence="4">TISTR 2466</strain>
    </source>
</reference>
<dbReference type="Proteomes" id="UP001597399">
    <property type="component" value="Unassembled WGS sequence"/>
</dbReference>
<name>A0ABW5S7P1_9BACL</name>
<dbReference type="PANTHER" id="PTHR46558">
    <property type="entry name" value="TRACRIPTIONAL REGULATORY PROTEIN-RELATED-RELATED"/>
    <property type="match status" value="1"/>
</dbReference>
<dbReference type="PANTHER" id="PTHR46558:SF14">
    <property type="entry name" value="HTH-TYPE TRANSCRIPTIONAL REGULATOR ANSR"/>
    <property type="match status" value="1"/>
</dbReference>
<dbReference type="Pfam" id="PF01381">
    <property type="entry name" value="HTH_3"/>
    <property type="match status" value="1"/>
</dbReference>
<feature type="domain" description="HTH cro/C1-type" evidence="2">
    <location>
        <begin position="9"/>
        <end position="64"/>
    </location>
</feature>
<accession>A0ABW5S7P1</accession>
<comment type="caution">
    <text evidence="3">The sequence shown here is derived from an EMBL/GenBank/DDBJ whole genome shotgun (WGS) entry which is preliminary data.</text>
</comment>
<dbReference type="InterPro" id="IPR001387">
    <property type="entry name" value="Cro/C1-type_HTH"/>
</dbReference>
<evidence type="ECO:0000313" key="3">
    <source>
        <dbReference type="EMBL" id="MFD2695293.1"/>
    </source>
</evidence>
<dbReference type="Gene3D" id="1.10.260.40">
    <property type="entry name" value="lambda repressor-like DNA-binding domains"/>
    <property type="match status" value="1"/>
</dbReference>
<dbReference type="CDD" id="cd00093">
    <property type="entry name" value="HTH_XRE"/>
    <property type="match status" value="1"/>
</dbReference>
<keyword evidence="1" id="KW-0238">DNA-binding</keyword>
<dbReference type="SMART" id="SM00530">
    <property type="entry name" value="HTH_XRE"/>
    <property type="match status" value="1"/>
</dbReference>
<protein>
    <submittedName>
        <fullName evidence="3">Helix-turn-helix domain-containing protein</fullName>
    </submittedName>
</protein>
<organism evidence="3 4">
    <name type="scientific">Sporolactobacillus shoreicorticis</name>
    <dbReference type="NCBI Taxonomy" id="1923877"/>
    <lineage>
        <taxon>Bacteria</taxon>
        <taxon>Bacillati</taxon>
        <taxon>Bacillota</taxon>
        <taxon>Bacilli</taxon>
        <taxon>Bacillales</taxon>
        <taxon>Sporolactobacillaceae</taxon>
        <taxon>Sporolactobacillus</taxon>
    </lineage>
</organism>